<proteinExistence type="predicted"/>
<dbReference type="RefSeq" id="WP_209987757.1">
    <property type="nucleotide sequence ID" value="NZ_JAGINO010000022.1"/>
</dbReference>
<dbReference type="Proteomes" id="UP001244552">
    <property type="component" value="Unassembled WGS sequence"/>
</dbReference>
<name>A0ABU0MRF5_9PROT</name>
<reference evidence="2 3" key="1">
    <citation type="submission" date="2023-07" db="EMBL/GenBank/DDBJ databases">
        <title>Genomic Encyclopedia of Type Strains, Phase IV (KMG-IV): sequencing the most valuable type-strain genomes for metagenomic binning, comparative biology and taxonomic classification.</title>
        <authorList>
            <person name="Goeker M."/>
        </authorList>
    </citation>
    <scope>NUCLEOTIDE SEQUENCE [LARGE SCALE GENOMIC DNA]</scope>
    <source>
        <strain evidence="2 3">DSM 19922</strain>
    </source>
</reference>
<evidence type="ECO:0000313" key="3">
    <source>
        <dbReference type="Proteomes" id="UP001244552"/>
    </source>
</evidence>
<keyword evidence="1" id="KW-0732">Signal</keyword>
<protein>
    <submittedName>
        <fullName evidence="2">Uncharacterized protein</fullName>
    </submittedName>
</protein>
<gene>
    <name evidence="2" type="ORF">QO018_004683</name>
</gene>
<feature type="signal peptide" evidence="1">
    <location>
        <begin position="1"/>
        <end position="23"/>
    </location>
</feature>
<accession>A0ABU0MRF5</accession>
<dbReference type="EMBL" id="JAUSVU010000020">
    <property type="protein sequence ID" value="MDQ0535799.1"/>
    <property type="molecule type" value="Genomic_DNA"/>
</dbReference>
<evidence type="ECO:0000256" key="1">
    <source>
        <dbReference type="SAM" id="SignalP"/>
    </source>
</evidence>
<keyword evidence="3" id="KW-1185">Reference proteome</keyword>
<evidence type="ECO:0000313" key="2">
    <source>
        <dbReference type="EMBL" id="MDQ0535799.1"/>
    </source>
</evidence>
<feature type="chain" id="PRO_5046588734" evidence="1">
    <location>
        <begin position="24"/>
        <end position="122"/>
    </location>
</feature>
<organism evidence="2 3">
    <name type="scientific">Azospirillum picis</name>
    <dbReference type="NCBI Taxonomy" id="488438"/>
    <lineage>
        <taxon>Bacteria</taxon>
        <taxon>Pseudomonadati</taxon>
        <taxon>Pseudomonadota</taxon>
        <taxon>Alphaproteobacteria</taxon>
        <taxon>Rhodospirillales</taxon>
        <taxon>Azospirillaceae</taxon>
        <taxon>Azospirillum</taxon>
    </lineage>
</organism>
<sequence length="122" mass="12065">MATNKLFSIAAAAVLSVSALTLAAAPATATDFNGLLAETSAAAASANAITAERTERDAARIALSVARSLAAQGDTEAAAGYLNFARGKLGLTTVARGELVGLSASGDTVGRGDAVAPHTSYR</sequence>
<comment type="caution">
    <text evidence="2">The sequence shown here is derived from an EMBL/GenBank/DDBJ whole genome shotgun (WGS) entry which is preliminary data.</text>
</comment>